<dbReference type="Proteomes" id="UP000037696">
    <property type="component" value="Unassembled WGS sequence"/>
</dbReference>
<keyword evidence="3" id="KW-1185">Reference proteome</keyword>
<organism evidence="2 3">
    <name type="scientific">Penicillium nordicum</name>
    <dbReference type="NCBI Taxonomy" id="229535"/>
    <lineage>
        <taxon>Eukaryota</taxon>
        <taxon>Fungi</taxon>
        <taxon>Dikarya</taxon>
        <taxon>Ascomycota</taxon>
        <taxon>Pezizomycotina</taxon>
        <taxon>Eurotiomycetes</taxon>
        <taxon>Eurotiomycetidae</taxon>
        <taxon>Eurotiales</taxon>
        <taxon>Aspergillaceae</taxon>
        <taxon>Penicillium</taxon>
    </lineage>
</organism>
<reference evidence="2 3" key="1">
    <citation type="submission" date="2015-08" db="EMBL/GenBank/DDBJ databases">
        <title>Genome sequencing of Penicillium nordicum.</title>
        <authorList>
            <person name="Nguyen H.D."/>
            <person name="Seifert K.A."/>
        </authorList>
    </citation>
    <scope>NUCLEOTIDE SEQUENCE [LARGE SCALE GENOMIC DNA]</scope>
    <source>
        <strain evidence="2 3">DAOMC 185683</strain>
    </source>
</reference>
<gene>
    <name evidence="2" type="ORF">ACN38_g12997</name>
</gene>
<accession>A0A0M8NWC4</accession>
<comment type="caution">
    <text evidence="2">The sequence shown here is derived from an EMBL/GenBank/DDBJ whole genome shotgun (WGS) entry which is preliminary data.</text>
</comment>
<evidence type="ECO:0000313" key="2">
    <source>
        <dbReference type="EMBL" id="KOS36274.1"/>
    </source>
</evidence>
<evidence type="ECO:0000313" key="3">
    <source>
        <dbReference type="Proteomes" id="UP000037696"/>
    </source>
</evidence>
<feature type="region of interest" description="Disordered" evidence="1">
    <location>
        <begin position="1"/>
        <end position="29"/>
    </location>
</feature>
<protein>
    <submittedName>
        <fullName evidence="2">Uncharacterized protein</fullName>
    </submittedName>
</protein>
<proteinExistence type="predicted"/>
<evidence type="ECO:0000256" key="1">
    <source>
        <dbReference type="SAM" id="MobiDB-lite"/>
    </source>
</evidence>
<dbReference type="EMBL" id="LHQQ01000530">
    <property type="protein sequence ID" value="KOS36274.1"/>
    <property type="molecule type" value="Genomic_DNA"/>
</dbReference>
<sequence>MIYTSPMEDDTSTAAGTSEDLEKLTKRTQPSDQVRYQMAILSLPYDKEWQMEDLDGPKVFMIALRLVYNRIRGVKVLHLGRAFT</sequence>
<dbReference type="AlphaFoldDB" id="A0A0M8NWC4"/>
<dbReference type="OrthoDB" id="3801254at2759"/>
<name>A0A0M8NWC4_9EURO</name>